<dbReference type="EMBL" id="GEBQ01027650">
    <property type="protein sequence ID" value="JAT12327.1"/>
    <property type="molecule type" value="Transcribed_RNA"/>
</dbReference>
<feature type="compositionally biased region" description="Acidic residues" evidence="1">
    <location>
        <begin position="1"/>
        <end position="28"/>
    </location>
</feature>
<gene>
    <name evidence="3" type="ORF">g.13090</name>
</gene>
<name>A0A1B6KLI6_9HEMI</name>
<reference evidence="3" key="1">
    <citation type="submission" date="2015-11" db="EMBL/GenBank/DDBJ databases">
        <title>De novo transcriptome assembly of four potential Pierce s Disease insect vectors from Arizona vineyards.</title>
        <authorList>
            <person name="Tassone E.E."/>
        </authorList>
    </citation>
    <scope>NUCLEOTIDE SEQUENCE</scope>
</reference>
<dbReference type="PANTHER" id="PTHR46599">
    <property type="entry name" value="PIGGYBAC TRANSPOSABLE ELEMENT-DERIVED PROTEIN 4"/>
    <property type="match status" value="1"/>
</dbReference>
<dbReference type="Pfam" id="PF13843">
    <property type="entry name" value="DDE_Tnp_1_7"/>
    <property type="match status" value="1"/>
</dbReference>
<feature type="domain" description="PiggyBac transposable element-derived protein" evidence="2">
    <location>
        <begin position="139"/>
        <end position="305"/>
    </location>
</feature>
<evidence type="ECO:0000259" key="2">
    <source>
        <dbReference type="Pfam" id="PF13843"/>
    </source>
</evidence>
<feature type="compositionally biased region" description="Basic and acidic residues" evidence="1">
    <location>
        <begin position="29"/>
        <end position="51"/>
    </location>
</feature>
<dbReference type="AlphaFoldDB" id="A0A1B6KLI6"/>
<proteinExistence type="predicted"/>
<protein>
    <recommendedName>
        <fullName evidence="2">PiggyBac transposable element-derived protein domain-containing protein</fullName>
    </recommendedName>
</protein>
<accession>A0A1B6KLI6</accession>
<organism evidence="3">
    <name type="scientific">Graphocephala atropunctata</name>
    <dbReference type="NCBI Taxonomy" id="36148"/>
    <lineage>
        <taxon>Eukaryota</taxon>
        <taxon>Metazoa</taxon>
        <taxon>Ecdysozoa</taxon>
        <taxon>Arthropoda</taxon>
        <taxon>Hexapoda</taxon>
        <taxon>Insecta</taxon>
        <taxon>Pterygota</taxon>
        <taxon>Neoptera</taxon>
        <taxon>Paraneoptera</taxon>
        <taxon>Hemiptera</taxon>
        <taxon>Auchenorrhyncha</taxon>
        <taxon>Membracoidea</taxon>
        <taxon>Cicadellidae</taxon>
        <taxon>Cicadellinae</taxon>
        <taxon>Cicadellini</taxon>
        <taxon>Graphocephala</taxon>
    </lineage>
</organism>
<evidence type="ECO:0000313" key="3">
    <source>
        <dbReference type="EMBL" id="JAT12327.1"/>
    </source>
</evidence>
<feature type="region of interest" description="Disordered" evidence="1">
    <location>
        <begin position="1"/>
        <end position="80"/>
    </location>
</feature>
<evidence type="ECO:0000256" key="1">
    <source>
        <dbReference type="SAM" id="MobiDB-lite"/>
    </source>
</evidence>
<dbReference type="InterPro" id="IPR029526">
    <property type="entry name" value="PGBD"/>
</dbReference>
<dbReference type="PANTHER" id="PTHR46599:SF3">
    <property type="entry name" value="PIGGYBAC TRANSPOSABLE ELEMENT-DERIVED PROTEIN 4"/>
    <property type="match status" value="1"/>
</dbReference>
<sequence>MDGLQNDEDILAMLDDEFGADDDTDDDAVEHSEHNSESELSEFEHEDEHDPVPLNLQLPPDPNIIEPMEEDNVGEQQQGVPESNLRGMYHEGNTNNLYVANDGTRWRMNPEPRGRRRQRRCDLIRRLPGVLDAAKHANTPLKAFELFFPDEVLQEFVACTNTYIQTIQGNYNRERDAAPTTLPELKACLGLLFLAGVKKMSHTDLIDLWKTDGTGVEYFRLTMGLNRFRFLLRSLRFDDLRTRADRKVTDKLAAVRYLLDHFNNNCKKHYSLSEMVTIDEMLEAFRGRCGFRQYIPNKPAKYGVKSLH</sequence>